<evidence type="ECO:0000259" key="7">
    <source>
        <dbReference type="PROSITE" id="PS51898"/>
    </source>
</evidence>
<dbReference type="InterPro" id="IPR011010">
    <property type="entry name" value="DNA_brk_join_enz"/>
</dbReference>
<organism evidence="9 10">
    <name type="scientific">Pseudomonas hefeiensis</name>
    <dbReference type="NCBI Taxonomy" id="2738125"/>
    <lineage>
        <taxon>Bacteria</taxon>
        <taxon>Pseudomonadati</taxon>
        <taxon>Pseudomonadota</taxon>
        <taxon>Gammaproteobacteria</taxon>
        <taxon>Pseudomonadales</taxon>
        <taxon>Pseudomonadaceae</taxon>
        <taxon>Pseudomonas</taxon>
    </lineage>
</organism>
<comment type="similarity">
    <text evidence="1">Belongs to the 'phage' integrase family.</text>
</comment>
<evidence type="ECO:0000256" key="4">
    <source>
        <dbReference type="ARBA" id="ARBA00023172"/>
    </source>
</evidence>
<keyword evidence="6" id="KW-0472">Membrane</keyword>
<dbReference type="RefSeq" id="WP_305386858.1">
    <property type="nucleotide sequence ID" value="NZ_CP117426.1"/>
</dbReference>
<evidence type="ECO:0000256" key="6">
    <source>
        <dbReference type="SAM" id="Phobius"/>
    </source>
</evidence>
<name>A0ABY9GAH1_9PSED</name>
<dbReference type="PANTHER" id="PTHR30349">
    <property type="entry name" value="PHAGE INTEGRASE-RELATED"/>
    <property type="match status" value="1"/>
</dbReference>
<dbReference type="Gene3D" id="1.10.443.10">
    <property type="entry name" value="Intergrase catalytic core"/>
    <property type="match status" value="1"/>
</dbReference>
<evidence type="ECO:0000256" key="5">
    <source>
        <dbReference type="PROSITE-ProRule" id="PRU01248"/>
    </source>
</evidence>
<evidence type="ECO:0000313" key="10">
    <source>
        <dbReference type="Proteomes" id="UP001230339"/>
    </source>
</evidence>
<dbReference type="Proteomes" id="UP001230339">
    <property type="component" value="Chromosome"/>
</dbReference>
<keyword evidence="6" id="KW-1133">Transmembrane helix</keyword>
<sequence>MAKGSKCVAYVEFITLTLFHITVAPGVASYALPFAHDLKRQKNYVVLGFPILRWSTGALWDEANLWLGALAQSIPTQGIRIKSIRSLAYALITFMRFVESEGRPWNYLPLIPADRTINRYRKHLIDARESGELAPSTVSAKMSVVLRLFRWAQINKIISAVAFEVTGVKVVKVPDQYGRELAVSVSFSNLAIPNRKASADRVEGGLMPVSIDYRNELIDFARDHLSYDLYLMLRIAFESGLRIESICNLKVNTVNWGTPDFFDAELSWLQVGPNVDGAPVATKFGVQGAVMIGTALLDELKEYCKSIRRITRENRASEDCGELLFITKNGNSYGRRSDTDRSAINSLVFAAKEKARKMGLNFDDFHFHRARATFGVAIVQCGMECEPSIPLSDILSFARDCLLHKDVETTMKYVRFLQNSKIKAKYANEYTAAMMGRYNERSK</sequence>
<proteinExistence type="inferred from homology"/>
<reference evidence="9 10" key="1">
    <citation type="submission" date="2023-02" db="EMBL/GenBank/DDBJ databases">
        <title>Evolution of Hrp T3SS in non-pathogenic Pseudomonas fluorescens.</title>
        <authorList>
            <person name="Liao K."/>
            <person name="Wei H."/>
            <person name="Gu Y."/>
        </authorList>
    </citation>
    <scope>NUCLEOTIDE SEQUENCE [LARGE SCALE GENOMIC DNA]</scope>
    <source>
        <strain evidence="9 10">FP205</strain>
    </source>
</reference>
<feature type="domain" description="Core-binding (CB)" evidence="8">
    <location>
        <begin position="57"/>
        <end position="153"/>
    </location>
</feature>
<evidence type="ECO:0000256" key="3">
    <source>
        <dbReference type="ARBA" id="ARBA00023125"/>
    </source>
</evidence>
<evidence type="ECO:0000313" key="9">
    <source>
        <dbReference type="EMBL" id="WLH12614.1"/>
    </source>
</evidence>
<dbReference type="InterPro" id="IPR010998">
    <property type="entry name" value="Integrase_recombinase_N"/>
</dbReference>
<dbReference type="PROSITE" id="PS51898">
    <property type="entry name" value="TYR_RECOMBINASE"/>
    <property type="match status" value="1"/>
</dbReference>
<dbReference type="PANTHER" id="PTHR30349:SF41">
    <property type="entry name" value="INTEGRASE_RECOMBINASE PROTEIN MJ0367-RELATED"/>
    <property type="match status" value="1"/>
</dbReference>
<dbReference type="InterPro" id="IPR050090">
    <property type="entry name" value="Tyrosine_recombinase_XerCD"/>
</dbReference>
<dbReference type="InterPro" id="IPR002104">
    <property type="entry name" value="Integrase_catalytic"/>
</dbReference>
<dbReference type="Pfam" id="PF00589">
    <property type="entry name" value="Phage_integrase"/>
    <property type="match status" value="1"/>
</dbReference>
<dbReference type="Gene3D" id="1.10.150.130">
    <property type="match status" value="1"/>
</dbReference>
<keyword evidence="4" id="KW-0233">DNA recombination</keyword>
<evidence type="ECO:0000256" key="1">
    <source>
        <dbReference type="ARBA" id="ARBA00008857"/>
    </source>
</evidence>
<keyword evidence="10" id="KW-1185">Reference proteome</keyword>
<gene>
    <name evidence="9" type="ORF">PSH57_28125</name>
</gene>
<dbReference type="InterPro" id="IPR044068">
    <property type="entry name" value="CB"/>
</dbReference>
<keyword evidence="2" id="KW-0229">DNA integration</keyword>
<dbReference type="SUPFAM" id="SSF56349">
    <property type="entry name" value="DNA breaking-rejoining enzymes"/>
    <property type="match status" value="1"/>
</dbReference>
<feature type="transmembrane region" description="Helical" evidence="6">
    <location>
        <begin position="7"/>
        <end position="32"/>
    </location>
</feature>
<dbReference type="CDD" id="cd00397">
    <property type="entry name" value="DNA_BRE_C"/>
    <property type="match status" value="1"/>
</dbReference>
<evidence type="ECO:0000259" key="8">
    <source>
        <dbReference type="PROSITE" id="PS51900"/>
    </source>
</evidence>
<keyword evidence="6" id="KW-0812">Transmembrane</keyword>
<accession>A0ABY9GAH1</accession>
<evidence type="ECO:0000256" key="2">
    <source>
        <dbReference type="ARBA" id="ARBA00022908"/>
    </source>
</evidence>
<dbReference type="EMBL" id="CP117449">
    <property type="protein sequence ID" value="WLH12614.1"/>
    <property type="molecule type" value="Genomic_DNA"/>
</dbReference>
<feature type="domain" description="Tyr recombinase" evidence="7">
    <location>
        <begin position="204"/>
        <end position="427"/>
    </location>
</feature>
<protein>
    <submittedName>
        <fullName evidence="9">Tyrosine-type recombinase/integrase</fullName>
    </submittedName>
</protein>
<dbReference type="PROSITE" id="PS51900">
    <property type="entry name" value="CB"/>
    <property type="match status" value="1"/>
</dbReference>
<dbReference type="InterPro" id="IPR013762">
    <property type="entry name" value="Integrase-like_cat_sf"/>
</dbReference>
<keyword evidence="3 5" id="KW-0238">DNA-binding</keyword>